<feature type="region of interest" description="Disordered" evidence="1">
    <location>
        <begin position="115"/>
        <end position="162"/>
    </location>
</feature>
<feature type="compositionally biased region" description="Polar residues" evidence="1">
    <location>
        <begin position="1"/>
        <end position="20"/>
    </location>
</feature>
<evidence type="ECO:0000313" key="3">
    <source>
        <dbReference type="Proteomes" id="UP000886998"/>
    </source>
</evidence>
<proteinExistence type="predicted"/>
<keyword evidence="3" id="KW-1185">Reference proteome</keyword>
<name>A0A8X7BV97_9ARAC</name>
<feature type="region of interest" description="Disordered" evidence="1">
    <location>
        <begin position="1"/>
        <end position="26"/>
    </location>
</feature>
<dbReference type="AlphaFoldDB" id="A0A8X7BV97"/>
<comment type="caution">
    <text evidence="2">The sequence shown here is derived from an EMBL/GenBank/DDBJ whole genome shotgun (WGS) entry which is preliminary data.</text>
</comment>
<gene>
    <name evidence="2" type="primary">NCL1_61060</name>
    <name evidence="2" type="ORF">TNIN_497881</name>
</gene>
<accession>A0A8X7BV97</accession>
<evidence type="ECO:0000313" key="2">
    <source>
        <dbReference type="EMBL" id="GFY43907.1"/>
    </source>
</evidence>
<reference evidence="2" key="1">
    <citation type="submission" date="2020-08" db="EMBL/GenBank/DDBJ databases">
        <title>Multicomponent nature underlies the extraordinary mechanical properties of spider dragline silk.</title>
        <authorList>
            <person name="Kono N."/>
            <person name="Nakamura H."/>
            <person name="Mori M."/>
            <person name="Yoshida Y."/>
            <person name="Ohtoshi R."/>
            <person name="Malay A.D."/>
            <person name="Moran D.A.P."/>
            <person name="Tomita M."/>
            <person name="Numata K."/>
            <person name="Arakawa K."/>
        </authorList>
    </citation>
    <scope>NUCLEOTIDE SEQUENCE</scope>
</reference>
<evidence type="ECO:0000256" key="1">
    <source>
        <dbReference type="SAM" id="MobiDB-lite"/>
    </source>
</evidence>
<organism evidence="2 3">
    <name type="scientific">Trichonephila inaurata madagascariensis</name>
    <dbReference type="NCBI Taxonomy" id="2747483"/>
    <lineage>
        <taxon>Eukaryota</taxon>
        <taxon>Metazoa</taxon>
        <taxon>Ecdysozoa</taxon>
        <taxon>Arthropoda</taxon>
        <taxon>Chelicerata</taxon>
        <taxon>Arachnida</taxon>
        <taxon>Araneae</taxon>
        <taxon>Araneomorphae</taxon>
        <taxon>Entelegynae</taxon>
        <taxon>Araneoidea</taxon>
        <taxon>Nephilidae</taxon>
        <taxon>Trichonephila</taxon>
        <taxon>Trichonephila inaurata</taxon>
    </lineage>
</organism>
<feature type="compositionally biased region" description="Basic residues" evidence="1">
    <location>
        <begin position="134"/>
        <end position="143"/>
    </location>
</feature>
<dbReference type="EMBL" id="BMAV01003930">
    <property type="protein sequence ID" value="GFY43907.1"/>
    <property type="molecule type" value="Genomic_DNA"/>
</dbReference>
<protein>
    <submittedName>
        <fullName evidence="2">Uncharacterized protein</fullName>
    </submittedName>
</protein>
<dbReference type="Proteomes" id="UP000886998">
    <property type="component" value="Unassembled WGS sequence"/>
</dbReference>
<sequence length="177" mass="19964">MSAITSKLNKSRSSTNSSRCGTPKPDEPIVIAECEKRRLTLKRIGQQNVLIEGYKRFLVQERNTNGDKTEVYNTLQEALIEMLAARDDLVSELRILPPCLDENCPDHLTLKPKNNDCDNNVDMIPSDNNSNSKKSSHKRKKSKGSSDGFVFPNKTHPDQSPQLQCLNQLKRTTLLII</sequence>